<feature type="signal peptide" evidence="1">
    <location>
        <begin position="1"/>
        <end position="25"/>
    </location>
</feature>
<accession>A0A0R0CT03</accession>
<dbReference type="EMBL" id="LDJK01000059">
    <property type="protein sequence ID" value="KRG73033.1"/>
    <property type="molecule type" value="Genomic_DNA"/>
</dbReference>
<dbReference type="Gene3D" id="3.30.10.10">
    <property type="entry name" value="Trypsin Inhibitor V, subunit A"/>
    <property type="match status" value="1"/>
</dbReference>
<gene>
    <name evidence="3" type="ORF">ABB28_12675</name>
    <name evidence="2" type="ORF">ABB28_17585</name>
</gene>
<dbReference type="AlphaFoldDB" id="A0A0R0CT03"/>
<dbReference type="RefSeq" id="WP_057508953.1">
    <property type="nucleotide sequence ID" value="NZ_JANUEG010000016.1"/>
</dbReference>
<evidence type="ECO:0000256" key="1">
    <source>
        <dbReference type="SAM" id="SignalP"/>
    </source>
</evidence>
<comment type="caution">
    <text evidence="3">The sequence shown here is derived from an EMBL/GenBank/DDBJ whole genome shotgun (WGS) entry which is preliminary data.</text>
</comment>
<dbReference type="Proteomes" id="UP000051386">
    <property type="component" value="Unassembled WGS sequence"/>
</dbReference>
<evidence type="ECO:0000313" key="2">
    <source>
        <dbReference type="EMBL" id="KRG63381.1"/>
    </source>
</evidence>
<dbReference type="Pfam" id="PF11720">
    <property type="entry name" value="Inhibitor_I78"/>
    <property type="match status" value="1"/>
</dbReference>
<protein>
    <submittedName>
        <fullName evidence="2">Lipoprotein</fullName>
    </submittedName>
</protein>
<feature type="chain" id="PRO_5008227555" evidence="1">
    <location>
        <begin position="26"/>
        <end position="107"/>
    </location>
</feature>
<dbReference type="PANTHER" id="PTHR39600">
    <property type="entry name" value="PEPTIDASE INHIBITOR I78 FAMILY PROTEIN"/>
    <property type="match status" value="1"/>
</dbReference>
<proteinExistence type="predicted"/>
<organism evidence="3 4">
    <name type="scientific">Stenotrophomonas chelatiphaga</name>
    <dbReference type="NCBI Taxonomy" id="517011"/>
    <lineage>
        <taxon>Bacteria</taxon>
        <taxon>Pseudomonadati</taxon>
        <taxon>Pseudomonadota</taxon>
        <taxon>Gammaproteobacteria</taxon>
        <taxon>Lysobacterales</taxon>
        <taxon>Lysobacteraceae</taxon>
        <taxon>Stenotrophomonas</taxon>
    </lineage>
</organism>
<dbReference type="EMBL" id="LDJK01000142">
    <property type="protein sequence ID" value="KRG63381.1"/>
    <property type="molecule type" value="Genomic_DNA"/>
</dbReference>
<keyword evidence="4" id="KW-1185">Reference proteome</keyword>
<evidence type="ECO:0000313" key="4">
    <source>
        <dbReference type="Proteomes" id="UP000051386"/>
    </source>
</evidence>
<evidence type="ECO:0000313" key="3">
    <source>
        <dbReference type="EMBL" id="KRG73033.1"/>
    </source>
</evidence>
<reference evidence="3 4" key="1">
    <citation type="submission" date="2015-05" db="EMBL/GenBank/DDBJ databases">
        <title>Genome sequencing and analysis of members of genus Stenotrophomonas.</title>
        <authorList>
            <person name="Patil P.P."/>
            <person name="Midha S."/>
            <person name="Patil P.B."/>
        </authorList>
    </citation>
    <scope>NUCLEOTIDE SEQUENCE [LARGE SCALE GENOMIC DNA]</scope>
    <source>
        <strain evidence="3 4">DSM 21508</strain>
    </source>
</reference>
<keyword evidence="1" id="KW-0732">Signal</keyword>
<keyword evidence="2" id="KW-0449">Lipoprotein</keyword>
<name>A0A0R0CT03_9GAMM</name>
<dbReference type="PANTHER" id="PTHR39600:SF1">
    <property type="entry name" value="PEPTIDASE INHIBITOR I78 FAMILY PROTEIN"/>
    <property type="match status" value="1"/>
</dbReference>
<dbReference type="PATRIC" id="fig|517011.3.peg.2436"/>
<sequence>MRSNRWLLLSCLLPLAACSSTPSSADTAPTNPKPEVAGVGSHCHADTLTALSGQMASQEVIDRAVRDAGARTIRVVKPGMAVTMDYREDRVTVRVDEQNKIISASCG</sequence>
<dbReference type="InterPro" id="IPR021719">
    <property type="entry name" value="Prot_inh_I78"/>
</dbReference>